<evidence type="ECO:0000256" key="5">
    <source>
        <dbReference type="ARBA" id="ARBA00023136"/>
    </source>
</evidence>
<feature type="compositionally biased region" description="Low complexity" evidence="7">
    <location>
        <begin position="413"/>
        <end position="430"/>
    </location>
</feature>
<feature type="transmembrane region" description="Helical" evidence="6">
    <location>
        <begin position="312"/>
        <end position="333"/>
    </location>
</feature>
<keyword evidence="3 6" id="KW-0812">Transmembrane</keyword>
<dbReference type="Pfam" id="PF01384">
    <property type="entry name" value="PHO4"/>
    <property type="match status" value="1"/>
</dbReference>
<protein>
    <recommendedName>
        <fullName evidence="6">Phosphate transporter</fullName>
    </recommendedName>
</protein>
<evidence type="ECO:0000256" key="7">
    <source>
        <dbReference type="SAM" id="MobiDB-lite"/>
    </source>
</evidence>
<evidence type="ECO:0000256" key="1">
    <source>
        <dbReference type="ARBA" id="ARBA00004141"/>
    </source>
</evidence>
<dbReference type="PANTHER" id="PTHR11101:SF80">
    <property type="entry name" value="PHOSPHATE TRANSPORTER"/>
    <property type="match status" value="1"/>
</dbReference>
<keyword evidence="2 6" id="KW-0813">Transport</keyword>
<dbReference type="EMBL" id="BMGC01000015">
    <property type="protein sequence ID" value="GGB34253.1"/>
    <property type="molecule type" value="Genomic_DNA"/>
</dbReference>
<evidence type="ECO:0000256" key="2">
    <source>
        <dbReference type="ARBA" id="ARBA00022448"/>
    </source>
</evidence>
<feature type="transmembrane region" description="Helical" evidence="6">
    <location>
        <begin position="79"/>
        <end position="98"/>
    </location>
</feature>
<dbReference type="AlphaFoldDB" id="A0A916T791"/>
<dbReference type="InterPro" id="IPR001204">
    <property type="entry name" value="Phos_transporter"/>
</dbReference>
<comment type="subcellular location">
    <subcellularLocation>
        <location evidence="1 6">Membrane</location>
        <topology evidence="1 6">Multi-pass membrane protein</topology>
    </subcellularLocation>
</comment>
<dbReference type="Proteomes" id="UP000621454">
    <property type="component" value="Unassembled WGS sequence"/>
</dbReference>
<keyword evidence="5 6" id="KW-0472">Membrane</keyword>
<keyword evidence="6" id="KW-0592">Phosphate transport</keyword>
<dbReference type="PANTHER" id="PTHR11101">
    <property type="entry name" value="PHOSPHATE TRANSPORTER"/>
    <property type="match status" value="1"/>
</dbReference>
<feature type="transmembrane region" description="Helical" evidence="6">
    <location>
        <begin position="138"/>
        <end position="163"/>
    </location>
</feature>
<dbReference type="GO" id="GO:0035435">
    <property type="term" value="P:phosphate ion transmembrane transport"/>
    <property type="evidence" value="ECO:0007669"/>
    <property type="project" value="TreeGrafter"/>
</dbReference>
<keyword evidence="9" id="KW-1185">Reference proteome</keyword>
<evidence type="ECO:0000313" key="8">
    <source>
        <dbReference type="EMBL" id="GGB34253.1"/>
    </source>
</evidence>
<evidence type="ECO:0000256" key="4">
    <source>
        <dbReference type="ARBA" id="ARBA00022989"/>
    </source>
</evidence>
<evidence type="ECO:0000313" key="9">
    <source>
        <dbReference type="Proteomes" id="UP000621454"/>
    </source>
</evidence>
<reference evidence="8" key="2">
    <citation type="submission" date="2020-09" db="EMBL/GenBank/DDBJ databases">
        <authorList>
            <person name="Sun Q."/>
            <person name="Zhou Y."/>
        </authorList>
    </citation>
    <scope>NUCLEOTIDE SEQUENCE</scope>
    <source>
        <strain evidence="8">CGMCC 1.12827</strain>
    </source>
</reference>
<evidence type="ECO:0000256" key="6">
    <source>
        <dbReference type="RuleBase" id="RU363058"/>
    </source>
</evidence>
<comment type="caution">
    <text evidence="8">The sequence shown here is derived from an EMBL/GenBank/DDBJ whole genome shotgun (WGS) entry which is preliminary data.</text>
</comment>
<name>A0A916T791_9ACTN</name>
<feature type="transmembrane region" description="Helical" evidence="6">
    <location>
        <begin position="110"/>
        <end position="126"/>
    </location>
</feature>
<feature type="region of interest" description="Disordered" evidence="7">
    <location>
        <begin position="395"/>
        <end position="437"/>
    </location>
</feature>
<dbReference type="GO" id="GO:0016020">
    <property type="term" value="C:membrane"/>
    <property type="evidence" value="ECO:0007669"/>
    <property type="project" value="UniProtKB-SubCell"/>
</dbReference>
<reference evidence="8" key="1">
    <citation type="journal article" date="2014" name="Int. J. Syst. Evol. Microbiol.">
        <title>Complete genome sequence of Corynebacterium casei LMG S-19264T (=DSM 44701T), isolated from a smear-ripened cheese.</title>
        <authorList>
            <consortium name="US DOE Joint Genome Institute (JGI-PGF)"/>
            <person name="Walter F."/>
            <person name="Albersmeier A."/>
            <person name="Kalinowski J."/>
            <person name="Ruckert C."/>
        </authorList>
    </citation>
    <scope>NUCLEOTIDE SEQUENCE</scope>
    <source>
        <strain evidence="8">CGMCC 1.12827</strain>
    </source>
</reference>
<evidence type="ECO:0000256" key="3">
    <source>
        <dbReference type="ARBA" id="ARBA00022692"/>
    </source>
</evidence>
<dbReference type="GO" id="GO:0005315">
    <property type="term" value="F:phosphate transmembrane transporter activity"/>
    <property type="evidence" value="ECO:0007669"/>
    <property type="project" value="InterPro"/>
</dbReference>
<accession>A0A916T791</accession>
<feature type="transmembrane region" description="Helical" evidence="6">
    <location>
        <begin position="339"/>
        <end position="357"/>
    </location>
</feature>
<keyword evidence="4 6" id="KW-1133">Transmembrane helix</keyword>
<feature type="transmembrane region" description="Helical" evidence="6">
    <location>
        <begin position="49"/>
        <end position="67"/>
    </location>
</feature>
<comment type="similarity">
    <text evidence="6">Belongs to the inorganic phosphate transporter (PiT) (TC 2.A.20) family.</text>
</comment>
<organism evidence="8 9">
    <name type="scientific">Gordonia jinhuaensis</name>
    <dbReference type="NCBI Taxonomy" id="1517702"/>
    <lineage>
        <taxon>Bacteria</taxon>
        <taxon>Bacillati</taxon>
        <taxon>Actinomycetota</taxon>
        <taxon>Actinomycetes</taxon>
        <taxon>Mycobacteriales</taxon>
        <taxon>Gordoniaceae</taxon>
        <taxon>Gordonia</taxon>
    </lineage>
</organism>
<feature type="compositionally biased region" description="Basic residues" evidence="7">
    <location>
        <begin position="395"/>
        <end position="406"/>
    </location>
</feature>
<feature type="transmembrane region" description="Helical" evidence="6">
    <location>
        <begin position="224"/>
        <end position="245"/>
    </location>
</feature>
<gene>
    <name evidence="8" type="ORF">GCM10011489_22960</name>
</gene>
<proteinExistence type="inferred from homology"/>
<sequence>MDRVDITTLSLIGVIALAALFDFTNGFHDSANSIATVVATRVLTPRVAVAWAAGWNFVAFFIVGTAVADTVGETVNRRFYSIAVVFAALLAAVIWNFFSWHFGIPTSSSHALIGGLVGAALVKGGIDAIRASSVEKTAAFIVISPIAGLIFGGAMMLLLRALLFRARVVRTERAFRYLQLVSSGAISLAHGGNDAQKTMGVIAGLLVATGHLHQSGGTLPVPDWVALGCYLFIALGTLTGGWSIVRTMGSGITKLRPVSGFCAETGAAIALFGSTALGAPVSTTHTVAGSVAGVGTTNRNSTVDWSVFRKMAVAWVVTMPAAAVVAAIVYGLTQLPGRALSIIVLGVLIAGLLVLLWKSLRAAPRASDVEEDLDRQTEEEFPMLAGAGSIISRRSASKRKLPHRHHREEQSDSPTSAGGSPGSAKPEGPELSARQLGVQRKFLEDAKAVTADQAPQMSW</sequence>